<evidence type="ECO:0000256" key="1">
    <source>
        <dbReference type="SAM" id="MobiDB-lite"/>
    </source>
</evidence>
<proteinExistence type="predicted"/>
<dbReference type="STRING" id="318479.A0A0N4ULV4"/>
<accession>A0A0N4ULV4</accession>
<evidence type="ECO:0000313" key="2">
    <source>
        <dbReference type="EMBL" id="VDN52700.1"/>
    </source>
</evidence>
<sequence>MTIRVSRNSSISIGGFQIHQSSANQPPISAISAITYPSSSTRSVTRTQRMNSARSSKSSLSSMLPLLSRNTGQFTNLVGSVDSSITVRQHIQEQQRLLAMNTKHDLLESVQDRDEKTYPRQDSVLSSAFSMASLPKPSTRLNMQRPYTPRASKIRNRITVEALQMMQGAREVPARQAQKQSASTSGADLVGSPPLSSSLNSFHNVQTLEVSAKIQTNLPQSSEQSIFIQSDNVERTVYQSIQANNSHTDHIHRINVTTENNQHNGQYPINSQELRLRSLINRNRITSNRMHIDNSSKISSLKPGTEIKFELKENSGVGHYVLPESAAVEDDKASFQRSVSQIQAFQVPSPNLQHQYGDRGQQFVQSNAQIVHVSQNVS</sequence>
<dbReference type="Proteomes" id="UP000038040">
    <property type="component" value="Unplaced"/>
</dbReference>
<feature type="region of interest" description="Disordered" evidence="1">
    <location>
        <begin position="167"/>
        <end position="195"/>
    </location>
</feature>
<feature type="compositionally biased region" description="Polar residues" evidence="1">
    <location>
        <begin position="177"/>
        <end position="186"/>
    </location>
</feature>
<evidence type="ECO:0000313" key="4">
    <source>
        <dbReference type="Proteomes" id="UP000274756"/>
    </source>
</evidence>
<gene>
    <name evidence="2" type="ORF">DME_LOCUS2673</name>
</gene>
<dbReference type="EMBL" id="UYYG01000074">
    <property type="protein sequence ID" value="VDN52700.1"/>
    <property type="molecule type" value="Genomic_DNA"/>
</dbReference>
<organism evidence="3 5">
    <name type="scientific">Dracunculus medinensis</name>
    <name type="common">Guinea worm</name>
    <dbReference type="NCBI Taxonomy" id="318479"/>
    <lineage>
        <taxon>Eukaryota</taxon>
        <taxon>Metazoa</taxon>
        <taxon>Ecdysozoa</taxon>
        <taxon>Nematoda</taxon>
        <taxon>Chromadorea</taxon>
        <taxon>Rhabditida</taxon>
        <taxon>Spirurina</taxon>
        <taxon>Dracunculoidea</taxon>
        <taxon>Dracunculidae</taxon>
        <taxon>Dracunculus</taxon>
    </lineage>
</organism>
<dbReference type="AlphaFoldDB" id="A0A0N4ULV4"/>
<dbReference type="WBParaSite" id="DME_0000879701-mRNA-1">
    <property type="protein sequence ID" value="DME_0000879701-mRNA-1"/>
    <property type="gene ID" value="DME_0000879701"/>
</dbReference>
<reference evidence="2 4" key="2">
    <citation type="submission" date="2018-11" db="EMBL/GenBank/DDBJ databases">
        <authorList>
            <consortium name="Pathogen Informatics"/>
        </authorList>
    </citation>
    <scope>NUCLEOTIDE SEQUENCE [LARGE SCALE GENOMIC DNA]</scope>
</reference>
<name>A0A0N4ULV4_DRAME</name>
<dbReference type="Proteomes" id="UP000274756">
    <property type="component" value="Unassembled WGS sequence"/>
</dbReference>
<protein>
    <submittedName>
        <fullName evidence="5">Sterile alpha and TIR motif-containing protein 1</fullName>
    </submittedName>
</protein>
<keyword evidence="4" id="KW-1185">Reference proteome</keyword>
<evidence type="ECO:0000313" key="5">
    <source>
        <dbReference type="WBParaSite" id="DME_0000879701-mRNA-1"/>
    </source>
</evidence>
<evidence type="ECO:0000313" key="3">
    <source>
        <dbReference type="Proteomes" id="UP000038040"/>
    </source>
</evidence>
<feature type="region of interest" description="Disordered" evidence="1">
    <location>
        <begin position="40"/>
        <end position="60"/>
    </location>
</feature>
<reference evidence="5" key="1">
    <citation type="submission" date="2017-02" db="UniProtKB">
        <authorList>
            <consortium name="WormBaseParasite"/>
        </authorList>
    </citation>
    <scope>IDENTIFICATION</scope>
</reference>